<organism evidence="6 7">
    <name type="scientific">Clostridium punense</name>
    <dbReference type="NCBI Taxonomy" id="1054297"/>
    <lineage>
        <taxon>Bacteria</taxon>
        <taxon>Bacillati</taxon>
        <taxon>Bacillota</taxon>
        <taxon>Clostridia</taxon>
        <taxon>Eubacteriales</taxon>
        <taxon>Clostridiaceae</taxon>
        <taxon>Clostridium</taxon>
    </lineage>
</organism>
<keyword evidence="7" id="KW-1185">Reference proteome</keyword>
<dbReference type="PANTHER" id="PTHR43335">
    <property type="entry name" value="ABC TRANSPORTER, ATP-BINDING PROTEIN"/>
    <property type="match status" value="1"/>
</dbReference>
<evidence type="ECO:0000313" key="6">
    <source>
        <dbReference type="EMBL" id="MBP2021969.1"/>
    </source>
</evidence>
<comment type="similarity">
    <text evidence="1">Belongs to the ABC transporter superfamily.</text>
</comment>
<dbReference type="SMART" id="SM00382">
    <property type="entry name" value="AAA"/>
    <property type="match status" value="1"/>
</dbReference>
<sequence length="314" mass="34537">MEYIIETKNLSKKYKESEVVKNLNLKVPKGCIYGFLGPNGAGKSTTIRMLLGLIKMNQGEVSILGKSIKNNRVEILREVGALVESPSYYGNLSAYDNLDIVRSILGLTKEHINEALKIVGLSDCEKKLVKNFSLGMKQRLGIAKAIIGQPKVLILDEPTNGLDPLGIIEIREMIKGLPDKTGMTVLVSSHILSEIEQIATHVGIVNKGVLCYQGTLGDLMDIGKECTKIIANPIERAHNEIINLGYDAEVDGDMIIAKKVEDASKVNRNLVISGIDVHHISRYKETLEEIFINIINTEDSIDVNGAIKNRFSKG</sequence>
<protein>
    <submittedName>
        <fullName evidence="6">ABC-2 type transport system ATP-binding protein</fullName>
    </submittedName>
</protein>
<feature type="domain" description="ABC transporter" evidence="5">
    <location>
        <begin position="5"/>
        <end position="232"/>
    </location>
</feature>
<proteinExistence type="inferred from homology"/>
<dbReference type="SUPFAM" id="SSF52540">
    <property type="entry name" value="P-loop containing nucleoside triphosphate hydrolases"/>
    <property type="match status" value="1"/>
</dbReference>
<dbReference type="Gene3D" id="3.40.50.300">
    <property type="entry name" value="P-loop containing nucleotide triphosphate hydrolases"/>
    <property type="match status" value="1"/>
</dbReference>
<dbReference type="InterPro" id="IPR003439">
    <property type="entry name" value="ABC_transporter-like_ATP-bd"/>
</dbReference>
<dbReference type="EMBL" id="JAGGLL010000011">
    <property type="protein sequence ID" value="MBP2021969.1"/>
    <property type="molecule type" value="Genomic_DNA"/>
</dbReference>
<evidence type="ECO:0000256" key="1">
    <source>
        <dbReference type="ARBA" id="ARBA00005417"/>
    </source>
</evidence>
<dbReference type="Pfam" id="PF00005">
    <property type="entry name" value="ABC_tran"/>
    <property type="match status" value="1"/>
</dbReference>
<evidence type="ECO:0000259" key="5">
    <source>
        <dbReference type="PROSITE" id="PS50893"/>
    </source>
</evidence>
<dbReference type="GO" id="GO:0005524">
    <property type="term" value="F:ATP binding"/>
    <property type="evidence" value="ECO:0007669"/>
    <property type="project" value="UniProtKB-KW"/>
</dbReference>
<evidence type="ECO:0000256" key="4">
    <source>
        <dbReference type="ARBA" id="ARBA00022840"/>
    </source>
</evidence>
<gene>
    <name evidence="6" type="ORF">J2Z44_001765</name>
</gene>
<dbReference type="PANTHER" id="PTHR43335:SF4">
    <property type="entry name" value="ABC TRANSPORTER, ATP-BINDING PROTEIN"/>
    <property type="match status" value="1"/>
</dbReference>
<dbReference type="RefSeq" id="WP_021281421.1">
    <property type="nucleotide sequence ID" value="NZ_JAGGLL010000011.1"/>
</dbReference>
<evidence type="ECO:0000256" key="3">
    <source>
        <dbReference type="ARBA" id="ARBA00022741"/>
    </source>
</evidence>
<dbReference type="PROSITE" id="PS50893">
    <property type="entry name" value="ABC_TRANSPORTER_2"/>
    <property type="match status" value="1"/>
</dbReference>
<comment type="caution">
    <text evidence="6">The sequence shown here is derived from an EMBL/GenBank/DDBJ whole genome shotgun (WGS) entry which is preliminary data.</text>
</comment>
<name>A0ABS4K2F8_9CLOT</name>
<accession>A0ABS4K2F8</accession>
<keyword evidence="2" id="KW-0813">Transport</keyword>
<dbReference type="InterPro" id="IPR017871">
    <property type="entry name" value="ABC_transporter-like_CS"/>
</dbReference>
<dbReference type="Proteomes" id="UP001519308">
    <property type="component" value="Unassembled WGS sequence"/>
</dbReference>
<dbReference type="InterPro" id="IPR027417">
    <property type="entry name" value="P-loop_NTPase"/>
</dbReference>
<evidence type="ECO:0000256" key="2">
    <source>
        <dbReference type="ARBA" id="ARBA00022448"/>
    </source>
</evidence>
<dbReference type="PROSITE" id="PS00211">
    <property type="entry name" value="ABC_TRANSPORTER_1"/>
    <property type="match status" value="1"/>
</dbReference>
<reference evidence="6 7" key="1">
    <citation type="submission" date="2021-03" db="EMBL/GenBank/DDBJ databases">
        <title>Genomic Encyclopedia of Type Strains, Phase IV (KMG-IV): sequencing the most valuable type-strain genomes for metagenomic binning, comparative biology and taxonomic classification.</title>
        <authorList>
            <person name="Goeker M."/>
        </authorList>
    </citation>
    <scope>NUCLEOTIDE SEQUENCE [LARGE SCALE GENOMIC DNA]</scope>
    <source>
        <strain evidence="6 7">DSM 28650</strain>
    </source>
</reference>
<keyword evidence="4 6" id="KW-0067">ATP-binding</keyword>
<keyword evidence="3" id="KW-0547">Nucleotide-binding</keyword>
<evidence type="ECO:0000313" key="7">
    <source>
        <dbReference type="Proteomes" id="UP001519308"/>
    </source>
</evidence>
<dbReference type="InterPro" id="IPR003593">
    <property type="entry name" value="AAA+_ATPase"/>
</dbReference>